<sequence>MPLTPGNRDGTKVKRIDAAPGPLRAVSESSNGRLLLFLLLSGRRTVDTVAANRLSASTPHRGRAAST</sequence>
<evidence type="ECO:0000313" key="2">
    <source>
        <dbReference type="Proteomes" id="UP001153328"/>
    </source>
</evidence>
<evidence type="ECO:0000313" key="1">
    <source>
        <dbReference type="EMBL" id="CAG7646631.1"/>
    </source>
</evidence>
<proteinExistence type="predicted"/>
<accession>A0A9W4MH09</accession>
<comment type="caution">
    <text evidence="1">The sequence shown here is derived from an EMBL/GenBank/DDBJ whole genome shotgun (WGS) entry which is preliminary data.</text>
</comment>
<dbReference type="EMBL" id="CAJVAX010000018">
    <property type="protein sequence ID" value="CAG7646631.1"/>
    <property type="molecule type" value="Genomic_DNA"/>
</dbReference>
<reference evidence="1" key="1">
    <citation type="submission" date="2021-06" db="EMBL/GenBank/DDBJ databases">
        <authorList>
            <person name="Arsene-Ploetze F."/>
        </authorList>
    </citation>
    <scope>NUCLEOTIDE SEQUENCE</scope>
    <source>
        <strain evidence="1">SBRY1</strain>
    </source>
</reference>
<organism evidence="1 2">
    <name type="scientific">Actinacidiphila bryophytorum</name>
    <dbReference type="NCBI Taxonomy" id="1436133"/>
    <lineage>
        <taxon>Bacteria</taxon>
        <taxon>Bacillati</taxon>
        <taxon>Actinomycetota</taxon>
        <taxon>Actinomycetes</taxon>
        <taxon>Kitasatosporales</taxon>
        <taxon>Streptomycetaceae</taxon>
        <taxon>Actinacidiphila</taxon>
    </lineage>
</organism>
<gene>
    <name evidence="1" type="ORF">SBRY_40459</name>
</gene>
<protein>
    <submittedName>
        <fullName evidence="1">Uncharacterized protein</fullName>
    </submittedName>
</protein>
<name>A0A9W4MH09_9ACTN</name>
<dbReference type="AlphaFoldDB" id="A0A9W4MH09"/>
<keyword evidence="2" id="KW-1185">Reference proteome</keyword>
<dbReference type="Proteomes" id="UP001153328">
    <property type="component" value="Unassembled WGS sequence"/>
</dbReference>